<name>A0A135HVL3_9HYPH</name>
<comment type="caution">
    <text evidence="1">The sequence shown here is derived from an EMBL/GenBank/DDBJ whole genome shotgun (WGS) entry which is preliminary data.</text>
</comment>
<dbReference type="Proteomes" id="UP000070107">
    <property type="component" value="Unassembled WGS sequence"/>
</dbReference>
<dbReference type="EMBL" id="LNTU01000012">
    <property type="protein sequence ID" value="KXF77214.1"/>
    <property type="molecule type" value="Genomic_DNA"/>
</dbReference>
<organism evidence="1 2">
    <name type="scientific">Paramesorhizobium deserti</name>
    <dbReference type="NCBI Taxonomy" id="1494590"/>
    <lineage>
        <taxon>Bacteria</taxon>
        <taxon>Pseudomonadati</taxon>
        <taxon>Pseudomonadota</taxon>
        <taxon>Alphaproteobacteria</taxon>
        <taxon>Hyphomicrobiales</taxon>
        <taxon>Phyllobacteriaceae</taxon>
        <taxon>Paramesorhizobium</taxon>
    </lineage>
</organism>
<dbReference type="AlphaFoldDB" id="A0A135HVL3"/>
<dbReference type="STRING" id="1494590.ATN84_07310"/>
<protein>
    <submittedName>
        <fullName evidence="1">Uncharacterized protein</fullName>
    </submittedName>
</protein>
<accession>A0A135HVL3</accession>
<proteinExistence type="predicted"/>
<evidence type="ECO:0000313" key="1">
    <source>
        <dbReference type="EMBL" id="KXF77214.1"/>
    </source>
</evidence>
<gene>
    <name evidence="1" type="ORF">ATN84_07310</name>
</gene>
<sequence length="164" mass="17550">MHVDEAGYIAAIRFAQHGAARAFWYCKNRDGSYVRRRLALTPAAQAAHKVFNTAFWLESLSVADPAHGSGALSLVYVMLALTGLFPRVGRGLAPLSDAPGGDPYEAHIANIRNDPRLLAGVIDILPQLMLQPSGSEILPSSTRPACSCSAITPNRLRIRKAGCG</sequence>
<evidence type="ECO:0000313" key="2">
    <source>
        <dbReference type="Proteomes" id="UP000070107"/>
    </source>
</evidence>
<keyword evidence="2" id="KW-1185">Reference proteome</keyword>
<dbReference type="OrthoDB" id="9798604at2"/>
<reference evidence="1 2" key="1">
    <citation type="submission" date="2015-11" db="EMBL/GenBank/DDBJ databases">
        <title>Draft genome sequence of Paramesorhizobium deserti A-3-E, a strain highly resistant to diverse beta-lactam antibiotics.</title>
        <authorList>
            <person name="Lv R."/>
            <person name="Yang X."/>
            <person name="Fang N."/>
            <person name="Guo J."/>
            <person name="Luo X."/>
            <person name="Peng F."/>
            <person name="Yang R."/>
            <person name="Cui Y."/>
            <person name="Fang C."/>
            <person name="Song Y."/>
        </authorList>
    </citation>
    <scope>NUCLEOTIDE SEQUENCE [LARGE SCALE GENOMIC DNA]</scope>
    <source>
        <strain evidence="1 2">A-3-E</strain>
    </source>
</reference>
<dbReference type="RefSeq" id="WP_068881402.1">
    <property type="nucleotide sequence ID" value="NZ_LNTU01000012.1"/>
</dbReference>